<dbReference type="InterPro" id="IPR013815">
    <property type="entry name" value="ATP_grasp_subdomain_1"/>
</dbReference>
<evidence type="ECO:0000256" key="7">
    <source>
        <dbReference type="ARBA" id="ARBA00022960"/>
    </source>
</evidence>
<comment type="subcellular location">
    <subcellularLocation>
        <location evidence="1">Cytoplasm</location>
    </subcellularLocation>
</comment>
<comment type="caution">
    <text evidence="12">The sequence shown here is derived from an EMBL/GenBank/DDBJ whole genome shotgun (WGS) entry which is preliminary data.</text>
</comment>
<dbReference type="PANTHER" id="PTHR23132">
    <property type="entry name" value="D-ALANINE--D-ALANINE LIGASE"/>
    <property type="match status" value="1"/>
</dbReference>
<keyword evidence="5 10" id="KW-0547">Nucleotide-binding</keyword>
<evidence type="ECO:0000256" key="8">
    <source>
        <dbReference type="ARBA" id="ARBA00022984"/>
    </source>
</evidence>
<evidence type="ECO:0000256" key="1">
    <source>
        <dbReference type="ARBA" id="ARBA00004496"/>
    </source>
</evidence>
<evidence type="ECO:0000256" key="4">
    <source>
        <dbReference type="ARBA" id="ARBA00022598"/>
    </source>
</evidence>
<dbReference type="InterPro" id="IPR016185">
    <property type="entry name" value="PreATP-grasp_dom_sf"/>
</dbReference>
<keyword evidence="6 10" id="KW-0067">ATP-binding</keyword>
<dbReference type="GO" id="GO:0071555">
    <property type="term" value="P:cell wall organization"/>
    <property type="evidence" value="ECO:0007669"/>
    <property type="project" value="UniProtKB-KW"/>
</dbReference>
<gene>
    <name evidence="12" type="ORF">ESZ91_05880</name>
</gene>
<dbReference type="Proteomes" id="UP000291269">
    <property type="component" value="Unassembled WGS sequence"/>
</dbReference>
<dbReference type="GO" id="GO:0008716">
    <property type="term" value="F:D-alanine-D-alanine ligase activity"/>
    <property type="evidence" value="ECO:0007669"/>
    <property type="project" value="InterPro"/>
</dbReference>
<dbReference type="GO" id="GO:0005737">
    <property type="term" value="C:cytoplasm"/>
    <property type="evidence" value="ECO:0007669"/>
    <property type="project" value="UniProtKB-SubCell"/>
</dbReference>
<protein>
    <recommendedName>
        <fullName evidence="11">ATP-grasp domain-containing protein</fullName>
    </recommendedName>
</protein>
<keyword evidence="8" id="KW-0573">Peptidoglycan synthesis</keyword>
<dbReference type="PROSITE" id="PS00844">
    <property type="entry name" value="DALA_DALA_LIGASE_2"/>
    <property type="match status" value="1"/>
</dbReference>
<evidence type="ECO:0000256" key="5">
    <source>
        <dbReference type="ARBA" id="ARBA00022741"/>
    </source>
</evidence>
<evidence type="ECO:0000256" key="10">
    <source>
        <dbReference type="PROSITE-ProRule" id="PRU00409"/>
    </source>
</evidence>
<dbReference type="Pfam" id="PF01820">
    <property type="entry name" value="Dala_Dala_lig_N"/>
    <property type="match status" value="1"/>
</dbReference>
<organism evidence="12 13">
    <name type="scientific">Candidatus Borkfalkia ceftriaxoniphila</name>
    <dbReference type="NCBI Taxonomy" id="2508949"/>
    <lineage>
        <taxon>Bacteria</taxon>
        <taxon>Bacillati</taxon>
        <taxon>Bacillota</taxon>
        <taxon>Clostridia</taxon>
        <taxon>Christensenellales</taxon>
        <taxon>Christensenellaceae</taxon>
        <taxon>Candidatus Borkfalkia</taxon>
    </lineage>
</organism>
<keyword evidence="9" id="KW-0961">Cell wall biogenesis/degradation</keyword>
<keyword evidence="13" id="KW-1185">Reference proteome</keyword>
<evidence type="ECO:0000256" key="9">
    <source>
        <dbReference type="ARBA" id="ARBA00023316"/>
    </source>
</evidence>
<dbReference type="GO" id="GO:0008360">
    <property type="term" value="P:regulation of cell shape"/>
    <property type="evidence" value="ECO:0007669"/>
    <property type="project" value="UniProtKB-KW"/>
</dbReference>
<dbReference type="Gene3D" id="3.30.1490.20">
    <property type="entry name" value="ATP-grasp fold, A domain"/>
    <property type="match status" value="1"/>
</dbReference>
<dbReference type="SUPFAM" id="SSF56059">
    <property type="entry name" value="Glutathione synthetase ATP-binding domain-like"/>
    <property type="match status" value="1"/>
</dbReference>
<dbReference type="InterPro" id="IPR011127">
    <property type="entry name" value="Dala_Dala_lig_N"/>
</dbReference>
<keyword evidence="4" id="KW-0436">Ligase</keyword>
<reference evidence="12 13" key="1">
    <citation type="journal article" date="2019" name="Gut">
        <title>Antibiotics-induced monodominance of a novel gut bacterial order.</title>
        <authorList>
            <person name="Hildebrand F."/>
            <person name="Moitinho-Silva L."/>
            <person name="Blasche S."/>
            <person name="Jahn M.T."/>
            <person name="Gossmann T.I."/>
            <person name="Heuerta-Cepas J."/>
            <person name="Hercog R."/>
            <person name="Luetge M."/>
            <person name="Bahram M."/>
            <person name="Pryszlak A."/>
            <person name="Alves R.J."/>
            <person name="Waszak S.M."/>
            <person name="Zhu A."/>
            <person name="Ye L."/>
            <person name="Costea P.I."/>
            <person name="Aalvink S."/>
            <person name="Belzer C."/>
            <person name="Forslund S.K."/>
            <person name="Sunagawa S."/>
            <person name="Hentschel U."/>
            <person name="Merten C."/>
            <person name="Patil K.R."/>
            <person name="Benes V."/>
            <person name="Bork P."/>
        </authorList>
    </citation>
    <scope>NUCLEOTIDE SEQUENCE [LARGE SCALE GENOMIC DNA]</scope>
    <source>
        <strain evidence="12 13">HDS1380</strain>
    </source>
</reference>
<proteinExistence type="inferred from homology"/>
<dbReference type="Gene3D" id="3.40.50.20">
    <property type="match status" value="1"/>
</dbReference>
<evidence type="ECO:0000313" key="13">
    <source>
        <dbReference type="Proteomes" id="UP000291269"/>
    </source>
</evidence>
<sequence length="375" mass="41495">MRKNVIVVFGGMSSENEISVITGTMVSNLVDEEKYGVYPVYLNTDGEMFADKRLRDVSFYSDPSFRKKAGRALIADGKLYRRKGSRLKELCKADVILNCCHGRGGEDGAVAAIADLNKLANASPDLLASSLFMDKAATKLAARALGVKCADSFKICKRDYDKRGKMAIKCVETRLKYPVIIKPSRQGSSIGIIVAHDKNELVGALETAFAYDDIVLAEKFFAEKREINCAAYRKGGDVIVSECEEPALKREILTFQDKYIEGGKERTAAFPARISKRDETLIKGYTKLLYKRLDLRGIVRADFLISGGEVYFNEMNTVPGSLAYYLFCEKLGDFKEVLTDVIEQGLVERAVKDGQKVALSCGVINKMPAAHGKRL</sequence>
<dbReference type="RefSeq" id="WP_129225068.1">
    <property type="nucleotide sequence ID" value="NZ_SDOZ01000002.1"/>
</dbReference>
<dbReference type="GO" id="GO:0009252">
    <property type="term" value="P:peptidoglycan biosynthetic process"/>
    <property type="evidence" value="ECO:0007669"/>
    <property type="project" value="UniProtKB-KW"/>
</dbReference>
<dbReference type="PROSITE" id="PS00843">
    <property type="entry name" value="DALA_DALA_LIGASE_1"/>
    <property type="match status" value="1"/>
</dbReference>
<dbReference type="InterPro" id="IPR000291">
    <property type="entry name" value="D-Ala_lig_Van_CS"/>
</dbReference>
<evidence type="ECO:0000256" key="6">
    <source>
        <dbReference type="ARBA" id="ARBA00022840"/>
    </source>
</evidence>
<keyword evidence="3" id="KW-0963">Cytoplasm</keyword>
<dbReference type="InterPro" id="IPR011095">
    <property type="entry name" value="Dala_Dala_lig_C"/>
</dbReference>
<dbReference type="GO" id="GO:0005524">
    <property type="term" value="F:ATP binding"/>
    <property type="evidence" value="ECO:0007669"/>
    <property type="project" value="UniProtKB-UniRule"/>
</dbReference>
<feature type="domain" description="ATP-grasp" evidence="11">
    <location>
        <begin position="139"/>
        <end position="343"/>
    </location>
</feature>
<evidence type="ECO:0000259" key="11">
    <source>
        <dbReference type="PROSITE" id="PS50975"/>
    </source>
</evidence>
<evidence type="ECO:0000256" key="2">
    <source>
        <dbReference type="ARBA" id="ARBA00010871"/>
    </source>
</evidence>
<dbReference type="SUPFAM" id="SSF52440">
    <property type="entry name" value="PreATP-grasp domain"/>
    <property type="match status" value="1"/>
</dbReference>
<comment type="similarity">
    <text evidence="2">Belongs to the D-alanine--D-alanine ligase family.</text>
</comment>
<dbReference type="EMBL" id="SDOZ01000002">
    <property type="protein sequence ID" value="RXZ61915.1"/>
    <property type="molecule type" value="Genomic_DNA"/>
</dbReference>
<dbReference type="GO" id="GO:0046872">
    <property type="term" value="F:metal ion binding"/>
    <property type="evidence" value="ECO:0007669"/>
    <property type="project" value="InterPro"/>
</dbReference>
<dbReference type="OrthoDB" id="9813261at2"/>
<dbReference type="AlphaFoldDB" id="A0A4Q2KBG0"/>
<dbReference type="Pfam" id="PF07478">
    <property type="entry name" value="Dala_Dala_lig_C"/>
    <property type="match status" value="1"/>
</dbReference>
<evidence type="ECO:0000313" key="12">
    <source>
        <dbReference type="EMBL" id="RXZ61915.1"/>
    </source>
</evidence>
<name>A0A4Q2KBG0_9FIRM</name>
<dbReference type="PROSITE" id="PS50975">
    <property type="entry name" value="ATP_GRASP"/>
    <property type="match status" value="1"/>
</dbReference>
<dbReference type="Gene3D" id="3.30.470.20">
    <property type="entry name" value="ATP-grasp fold, B domain"/>
    <property type="match status" value="1"/>
</dbReference>
<keyword evidence="7" id="KW-0133">Cell shape</keyword>
<evidence type="ECO:0000256" key="3">
    <source>
        <dbReference type="ARBA" id="ARBA00022490"/>
    </source>
</evidence>
<dbReference type="InterPro" id="IPR011761">
    <property type="entry name" value="ATP-grasp"/>
</dbReference>
<dbReference type="PANTHER" id="PTHR23132:SF23">
    <property type="entry name" value="D-ALANINE--D-ALANINE LIGASE B"/>
    <property type="match status" value="1"/>
</dbReference>
<accession>A0A4Q2KBG0</accession>